<comment type="caution">
    <text evidence="1">The sequence shown here is derived from an EMBL/GenBank/DDBJ whole genome shotgun (WGS) entry which is preliminary data.</text>
</comment>
<organism evidence="1 2">
    <name type="scientific">Phakopsora pachyrhizi</name>
    <name type="common">Asian soybean rust disease fungus</name>
    <dbReference type="NCBI Taxonomy" id="170000"/>
    <lineage>
        <taxon>Eukaryota</taxon>
        <taxon>Fungi</taxon>
        <taxon>Dikarya</taxon>
        <taxon>Basidiomycota</taxon>
        <taxon>Pucciniomycotina</taxon>
        <taxon>Pucciniomycetes</taxon>
        <taxon>Pucciniales</taxon>
        <taxon>Phakopsoraceae</taxon>
        <taxon>Phakopsora</taxon>
    </lineage>
</organism>
<dbReference type="AlphaFoldDB" id="A0AAV0BAX8"/>
<proteinExistence type="predicted"/>
<protein>
    <submittedName>
        <fullName evidence="1">Uncharacterized protein</fullName>
    </submittedName>
</protein>
<gene>
    <name evidence="1" type="ORF">PPACK8108_LOCUS16140</name>
</gene>
<dbReference type="Proteomes" id="UP001153365">
    <property type="component" value="Unassembled WGS sequence"/>
</dbReference>
<dbReference type="EMBL" id="CALTRL010004356">
    <property type="protein sequence ID" value="CAH7682955.1"/>
    <property type="molecule type" value="Genomic_DNA"/>
</dbReference>
<sequence length="166" mass="17430">MGSHHSLLYQATDNVFGQARGGQQNAGISPQPLMVEDSTALTRGDGLNRSQCQTDIHSGSVDQWINAIENLLGGGAGQLIEQILGNVAYGQRLIHIDLGQGPNGPSLGGMVIDLQCGVVMPVGPQGLQAPTSQTTPTSQLDRHLADCVVGQTLKPLATLPRWSEEA</sequence>
<evidence type="ECO:0000313" key="2">
    <source>
        <dbReference type="Proteomes" id="UP001153365"/>
    </source>
</evidence>
<name>A0AAV0BAX8_PHAPC</name>
<evidence type="ECO:0000313" key="1">
    <source>
        <dbReference type="EMBL" id="CAH7682955.1"/>
    </source>
</evidence>
<keyword evidence="2" id="KW-1185">Reference proteome</keyword>
<accession>A0AAV0BAX8</accession>
<reference evidence="1" key="1">
    <citation type="submission" date="2022-06" db="EMBL/GenBank/DDBJ databases">
        <authorList>
            <consortium name="SYNGENTA / RWTH Aachen University"/>
        </authorList>
    </citation>
    <scope>NUCLEOTIDE SEQUENCE</scope>
</reference>